<reference evidence="2 3" key="1">
    <citation type="submission" date="2018-10" db="EMBL/GenBank/DDBJ databases">
        <title>Genomic Encyclopedia of Archaeal and Bacterial Type Strains, Phase II (KMG-II): from individual species to whole genera.</title>
        <authorList>
            <person name="Goeker M."/>
        </authorList>
    </citation>
    <scope>NUCLEOTIDE SEQUENCE [LARGE SCALE GENOMIC DNA]</scope>
    <source>
        <strain evidence="2 3">DSM 16510</strain>
    </source>
</reference>
<dbReference type="EMBL" id="RCCJ01000001">
    <property type="protein sequence ID" value="RLJ69954.1"/>
    <property type="molecule type" value="Genomic_DNA"/>
</dbReference>
<name>A0A497XNT0_9AQUI</name>
<evidence type="ECO:0000259" key="1">
    <source>
        <dbReference type="Pfam" id="PF03190"/>
    </source>
</evidence>
<dbReference type="InterPro" id="IPR024705">
    <property type="entry name" value="Ssp411"/>
</dbReference>
<dbReference type="InterPro" id="IPR012341">
    <property type="entry name" value="6hp_glycosidase-like_sf"/>
</dbReference>
<accession>A0A497XNT0</accession>
<dbReference type="PANTHER" id="PTHR42899:SF1">
    <property type="entry name" value="SPERMATOGENESIS-ASSOCIATED PROTEIN 20"/>
    <property type="match status" value="1"/>
</dbReference>
<dbReference type="Proteomes" id="UP000267841">
    <property type="component" value="Unassembled WGS sequence"/>
</dbReference>
<proteinExistence type="predicted"/>
<dbReference type="InterPro" id="IPR036249">
    <property type="entry name" value="Thioredoxin-like_sf"/>
</dbReference>
<dbReference type="RefSeq" id="WP_121008948.1">
    <property type="nucleotide sequence ID" value="NZ_RCCJ01000001.1"/>
</dbReference>
<dbReference type="OrthoDB" id="9762614at2"/>
<dbReference type="Pfam" id="PF03190">
    <property type="entry name" value="Thioredox_DsbH"/>
    <property type="match status" value="1"/>
</dbReference>
<dbReference type="Gene3D" id="3.40.30.10">
    <property type="entry name" value="Glutaredoxin"/>
    <property type="match status" value="1"/>
</dbReference>
<dbReference type="GO" id="GO:0005975">
    <property type="term" value="P:carbohydrate metabolic process"/>
    <property type="evidence" value="ECO:0007669"/>
    <property type="project" value="InterPro"/>
</dbReference>
<dbReference type="InterPro" id="IPR008928">
    <property type="entry name" value="6-hairpin_glycosidase_sf"/>
</dbReference>
<dbReference type="PANTHER" id="PTHR42899">
    <property type="entry name" value="SPERMATOGENESIS-ASSOCIATED PROTEIN 20"/>
    <property type="match status" value="1"/>
</dbReference>
<evidence type="ECO:0000313" key="2">
    <source>
        <dbReference type="EMBL" id="RLJ69954.1"/>
    </source>
</evidence>
<dbReference type="CDD" id="cd02955">
    <property type="entry name" value="SSP411"/>
    <property type="match status" value="1"/>
</dbReference>
<dbReference type="AlphaFoldDB" id="A0A497XNT0"/>
<dbReference type="SUPFAM" id="SSF52833">
    <property type="entry name" value="Thioredoxin-like"/>
    <property type="match status" value="1"/>
</dbReference>
<dbReference type="InterPro" id="IPR004879">
    <property type="entry name" value="Ssp411-like_TRX"/>
</dbReference>
<gene>
    <name evidence="2" type="ORF">BCF55_0214</name>
</gene>
<keyword evidence="3" id="KW-1185">Reference proteome</keyword>
<feature type="domain" description="Spermatogenesis-associated protein 20-like TRX" evidence="1">
    <location>
        <begin position="6"/>
        <end position="167"/>
    </location>
</feature>
<sequence length="695" mass="80241">MEKRKPNRLIKEKSPYLQQHAYNPVDWYPWGEEAFEKAQREDKPIFLSIGYSTCHWCHVMERESFEDEEVASILNENYVPIKVDREERPDIDGVYMSVCHMMTGSGGWPLTVIMTPDKKPFFAGTYFPKESIYGRPGLKDILLKIAELWKADRQKVLTAANQVVEALSSSEEGSYIGDRLDESVLHKGFSELYHTYDETYGGFGSAPKFPIPHNLIFLLRYYRRTGNDRALSMVKHTLKRMRLGGIWDHVGFGFHRYSTDKEWLLPHFEKMLYDNALLMFTYSEAYQATKDEFFAQVVEEIAEYLRRDMLSPEGVFYSAEDADSEGEEGKFYTWKVSELREVLTEEELDLVKKVFGVEEEGNFLEEATRKKVGKNILHMKKELAEYANELGYEEDVLKQKLEEIRNKLFKRREERVRPLRDEKILTDWNGLAVAAFSKAGIALGRKDLIDTAQRAADFILERMLSEEGKLLHRFKDGEAGIDAFLEDYAYMIWGLIELYEASFISKYLEKAIELSEFVLKHFWDEENLGFFQTPDFGEKVLVRKKEIYDGATPSGNSVLAYNLVRLGRLLGIQEYEKKGEQTLRAFSQVISSFPGAHTFSLLAADILVNGSFELIGVGDEAKFNLLELEREFLPEGIFGIKDESLERISEFLRSLKEIEGKTTYYLCRNFQCEAPTTDINEVRGKLIPQESGTPG</sequence>
<dbReference type="Gene3D" id="1.50.10.10">
    <property type="match status" value="2"/>
</dbReference>
<protein>
    <recommendedName>
        <fullName evidence="1">Spermatogenesis-associated protein 20-like TRX domain-containing protein</fullName>
    </recommendedName>
</protein>
<evidence type="ECO:0000313" key="3">
    <source>
        <dbReference type="Proteomes" id="UP000267841"/>
    </source>
</evidence>
<dbReference type="SUPFAM" id="SSF48208">
    <property type="entry name" value="Six-hairpin glycosidases"/>
    <property type="match status" value="1"/>
</dbReference>
<comment type="caution">
    <text evidence="2">The sequence shown here is derived from an EMBL/GenBank/DDBJ whole genome shotgun (WGS) entry which is preliminary data.</text>
</comment>
<organism evidence="2 3">
    <name type="scientific">Hydrogenivirga caldilitoris</name>
    <dbReference type="NCBI Taxonomy" id="246264"/>
    <lineage>
        <taxon>Bacteria</taxon>
        <taxon>Pseudomonadati</taxon>
        <taxon>Aquificota</taxon>
        <taxon>Aquificia</taxon>
        <taxon>Aquificales</taxon>
        <taxon>Aquificaceae</taxon>
        <taxon>Hydrogenivirga</taxon>
    </lineage>
</organism>
<dbReference type="PIRSF" id="PIRSF006402">
    <property type="entry name" value="UCP006402_thioredoxin"/>
    <property type="match status" value="1"/>
</dbReference>